<dbReference type="Proteomes" id="UP001307705">
    <property type="component" value="Unassembled WGS sequence"/>
</dbReference>
<dbReference type="EMBL" id="BTPE01000002">
    <property type="protein sequence ID" value="GMQ32535.1"/>
    <property type="molecule type" value="Genomic_DNA"/>
</dbReference>
<name>A0ABQ6PYY2_9BACT</name>
<feature type="transmembrane region" description="Helical" evidence="1">
    <location>
        <begin position="6"/>
        <end position="25"/>
    </location>
</feature>
<reference evidence="2 3" key="1">
    <citation type="submission" date="2023-08" db="EMBL/GenBank/DDBJ databases">
        <title>Draft genome sequence of Algoriphagus taiwanensis.</title>
        <authorList>
            <person name="Takatani N."/>
            <person name="Hosokawa M."/>
            <person name="Sawabe T."/>
        </authorList>
    </citation>
    <scope>NUCLEOTIDE SEQUENCE [LARGE SCALE GENOMIC DNA]</scope>
    <source>
        <strain evidence="2 3">JCM 19755</strain>
    </source>
</reference>
<evidence type="ECO:0000256" key="1">
    <source>
        <dbReference type="SAM" id="Phobius"/>
    </source>
</evidence>
<sequence length="111" mass="12599">MGFIPLFLTMGGACLLFFLTVKTTMQRKLNLQKDLLDRLASAHPNLELEKDQVTEPSQIMEKLKKAGTDTKISDSSLQLIRELKVNQFQYNQLIKKAPYNWVAKLSGFGPI</sequence>
<dbReference type="RefSeq" id="WP_338227350.1">
    <property type="nucleotide sequence ID" value="NZ_BTPE01000002.1"/>
</dbReference>
<comment type="caution">
    <text evidence="2">The sequence shown here is derived from an EMBL/GenBank/DDBJ whole genome shotgun (WGS) entry which is preliminary data.</text>
</comment>
<organism evidence="2 3">
    <name type="scientific">Algoriphagus taiwanensis</name>
    <dbReference type="NCBI Taxonomy" id="1445656"/>
    <lineage>
        <taxon>Bacteria</taxon>
        <taxon>Pseudomonadati</taxon>
        <taxon>Bacteroidota</taxon>
        <taxon>Cytophagia</taxon>
        <taxon>Cytophagales</taxon>
        <taxon>Cyclobacteriaceae</taxon>
        <taxon>Algoriphagus</taxon>
    </lineage>
</organism>
<accession>A0ABQ6PYY2</accession>
<proteinExistence type="predicted"/>
<gene>
    <name evidence="2" type="ORF">Ataiwa_08070</name>
</gene>
<keyword evidence="3" id="KW-1185">Reference proteome</keyword>
<evidence type="ECO:0000313" key="3">
    <source>
        <dbReference type="Proteomes" id="UP001307705"/>
    </source>
</evidence>
<evidence type="ECO:0000313" key="2">
    <source>
        <dbReference type="EMBL" id="GMQ32535.1"/>
    </source>
</evidence>
<keyword evidence="1" id="KW-0472">Membrane</keyword>
<protein>
    <submittedName>
        <fullName evidence="2">Uncharacterized protein</fullName>
    </submittedName>
</protein>
<keyword evidence="1" id="KW-1133">Transmembrane helix</keyword>
<keyword evidence="1" id="KW-0812">Transmembrane</keyword>